<evidence type="ECO:0000313" key="1">
    <source>
        <dbReference type="EMBL" id="DAF48011.1"/>
    </source>
</evidence>
<keyword evidence="1" id="KW-0238">DNA-binding</keyword>
<protein>
    <submittedName>
        <fullName evidence="1">PHB/PHA accumulation regulator DNA-binding domain</fullName>
    </submittedName>
</protein>
<accession>A0A8S5SB13</accession>
<reference evidence="1" key="1">
    <citation type="journal article" date="2021" name="Proc. Natl. Acad. Sci. U.S.A.">
        <title>A Catalog of Tens of Thousands of Viruses from Human Metagenomes Reveals Hidden Associations with Chronic Diseases.</title>
        <authorList>
            <person name="Tisza M.J."/>
            <person name="Buck C.B."/>
        </authorList>
    </citation>
    <scope>NUCLEOTIDE SEQUENCE</scope>
    <source>
        <strain evidence="1">CtgaY24</strain>
    </source>
</reference>
<sequence>MIQLFIYVILAKTHIKYANRRFYGYVNILN</sequence>
<dbReference type="GO" id="GO:0003677">
    <property type="term" value="F:DNA binding"/>
    <property type="evidence" value="ECO:0007669"/>
    <property type="project" value="UniProtKB-KW"/>
</dbReference>
<proteinExistence type="predicted"/>
<name>A0A8S5SB13_9CAUD</name>
<organism evidence="1">
    <name type="scientific">Siphoviridae sp. ctgaY24</name>
    <dbReference type="NCBI Taxonomy" id="2827911"/>
    <lineage>
        <taxon>Viruses</taxon>
        <taxon>Duplodnaviria</taxon>
        <taxon>Heunggongvirae</taxon>
        <taxon>Uroviricota</taxon>
        <taxon>Caudoviricetes</taxon>
    </lineage>
</organism>
<dbReference type="EMBL" id="BK032562">
    <property type="protein sequence ID" value="DAF48011.1"/>
    <property type="molecule type" value="Genomic_DNA"/>
</dbReference>